<dbReference type="InterPro" id="IPR012677">
    <property type="entry name" value="Nucleotide-bd_a/b_plait_sf"/>
</dbReference>
<accession>A0A3R7PMC4</accession>
<evidence type="ECO:0000256" key="1">
    <source>
        <dbReference type="PROSITE-ProRule" id="PRU00176"/>
    </source>
</evidence>
<protein>
    <submittedName>
        <fullName evidence="4">RNA-binding protein</fullName>
    </submittedName>
</protein>
<feature type="compositionally biased region" description="Pro residues" evidence="2">
    <location>
        <begin position="110"/>
        <end position="119"/>
    </location>
</feature>
<dbReference type="EMBL" id="MKKU01000003">
    <property type="protein sequence ID" value="RNF27558.1"/>
    <property type="molecule type" value="Genomic_DNA"/>
</dbReference>
<dbReference type="InterPro" id="IPR035979">
    <property type="entry name" value="RBD_domain_sf"/>
</dbReference>
<evidence type="ECO:0000256" key="2">
    <source>
        <dbReference type="SAM" id="MobiDB-lite"/>
    </source>
</evidence>
<keyword evidence="5" id="KW-1185">Reference proteome</keyword>
<comment type="caution">
    <text evidence="4">The sequence shown here is derived from an EMBL/GenBank/DDBJ whole genome shotgun (WGS) entry which is preliminary data.</text>
</comment>
<dbReference type="PANTHER" id="PTHR15241:SF304">
    <property type="entry name" value="RRM DOMAIN-CONTAINING PROTEIN"/>
    <property type="match status" value="1"/>
</dbReference>
<dbReference type="InterPro" id="IPR000504">
    <property type="entry name" value="RRM_dom"/>
</dbReference>
<dbReference type="PANTHER" id="PTHR15241">
    <property type="entry name" value="TRANSFORMER-2-RELATED"/>
    <property type="match status" value="1"/>
</dbReference>
<evidence type="ECO:0000313" key="5">
    <source>
        <dbReference type="Proteomes" id="UP000284403"/>
    </source>
</evidence>
<feature type="domain" description="RRM" evidence="3">
    <location>
        <begin position="327"/>
        <end position="398"/>
    </location>
</feature>
<dbReference type="SUPFAM" id="SSF54928">
    <property type="entry name" value="RNA-binding domain, RBD"/>
    <property type="match status" value="1"/>
</dbReference>
<dbReference type="AlphaFoldDB" id="A0A3R7PMC4"/>
<dbReference type="CDD" id="cd00590">
    <property type="entry name" value="RRM_SF"/>
    <property type="match status" value="1"/>
</dbReference>
<dbReference type="Proteomes" id="UP000284403">
    <property type="component" value="Unassembled WGS sequence"/>
</dbReference>
<name>A0A3R7PMC4_9TRYP</name>
<evidence type="ECO:0000259" key="3">
    <source>
        <dbReference type="PROSITE" id="PS50102"/>
    </source>
</evidence>
<reference evidence="4 5" key="1">
    <citation type="journal article" date="2018" name="BMC Genomics">
        <title>Genomic comparison of Trypanosoma conorhini and Trypanosoma rangeli to Trypanosoma cruzi strains of high and low virulence.</title>
        <authorList>
            <person name="Bradwell K.R."/>
            <person name="Koparde V.N."/>
            <person name="Matveyev A.V."/>
            <person name="Serrano M.G."/>
            <person name="Alves J.M."/>
            <person name="Parikh H."/>
            <person name="Huang B."/>
            <person name="Lee V."/>
            <person name="Espinosa-Alvarez O."/>
            <person name="Ortiz P.A."/>
            <person name="Costa-Martins A.G."/>
            <person name="Teixeira M.M."/>
            <person name="Buck G.A."/>
        </authorList>
    </citation>
    <scope>NUCLEOTIDE SEQUENCE [LARGE SCALE GENOMIC DNA]</scope>
    <source>
        <strain evidence="4 5">025E</strain>
    </source>
</reference>
<dbReference type="Pfam" id="PF00076">
    <property type="entry name" value="RRM_1"/>
    <property type="match status" value="1"/>
</dbReference>
<gene>
    <name evidence="4" type="ORF">Tco025E_00208</name>
</gene>
<dbReference type="GO" id="GO:0003723">
    <property type="term" value="F:RNA binding"/>
    <property type="evidence" value="ECO:0007669"/>
    <property type="project" value="UniProtKB-UniRule"/>
</dbReference>
<dbReference type="RefSeq" id="XP_029232764.1">
    <property type="nucleotide sequence ID" value="XM_029367157.1"/>
</dbReference>
<dbReference type="Gene3D" id="3.30.70.330">
    <property type="match status" value="1"/>
</dbReference>
<dbReference type="GeneID" id="40313819"/>
<feature type="region of interest" description="Disordered" evidence="2">
    <location>
        <begin position="87"/>
        <end position="159"/>
    </location>
</feature>
<proteinExistence type="predicted"/>
<dbReference type="SMART" id="SM00360">
    <property type="entry name" value="RRM"/>
    <property type="match status" value="1"/>
</dbReference>
<dbReference type="OrthoDB" id="15688at2759"/>
<keyword evidence="1" id="KW-0694">RNA-binding</keyword>
<sequence length="439" mass="48375">MDVLTRDLHHHHLARLLHLVPHLHAAFLENSFLLPLFFSCVSSAAKRHARLLLLCLQRRFGSLCPREVHLHVLSFLSFPEFAAAPPGPIRRQPSLHAGSRKRARAEMEGPVPPGHPKPTPTDAAVEREAEGVVAVDGEERTLKSSPQTETAEVEEEPSATEFLFHVRPPVEAAPASSAKTTTHLFVRMVSESVHNEETMNRFFGRYGQVSCTLLQQQEQPKQQQQQQHQGSVDVGHTEATVAVVQDFIVSVDSTDNALKAVRSAYYPELAFIAFHNPAFDAYTLADLDRVLHDVSVEIVGGPPPEAATEAEDEKDGANALPLHAFVPDVVVDGLPYWLTVDQLRVSFSEYGRVEDVRIAIDDRSGSFTGAALLRMSSVEEAIAASEGLNGAVLKDHSLVSGVLDDHLNIVSLRQGTIIRQADELLPADYDISENHRRWV</sequence>
<organism evidence="4 5">
    <name type="scientific">Trypanosoma conorhini</name>
    <dbReference type="NCBI Taxonomy" id="83891"/>
    <lineage>
        <taxon>Eukaryota</taxon>
        <taxon>Discoba</taxon>
        <taxon>Euglenozoa</taxon>
        <taxon>Kinetoplastea</taxon>
        <taxon>Metakinetoplastina</taxon>
        <taxon>Trypanosomatida</taxon>
        <taxon>Trypanosomatidae</taxon>
        <taxon>Trypanosoma</taxon>
    </lineage>
</organism>
<dbReference type="PROSITE" id="PS50102">
    <property type="entry name" value="RRM"/>
    <property type="match status" value="1"/>
</dbReference>
<evidence type="ECO:0000313" key="4">
    <source>
        <dbReference type="EMBL" id="RNF27558.1"/>
    </source>
</evidence>